<proteinExistence type="predicted"/>
<evidence type="ECO:0000313" key="1">
    <source>
        <dbReference type="EMBL" id="JAD31702.1"/>
    </source>
</evidence>
<accession>A0A0A8ZA14</accession>
<organism evidence="1">
    <name type="scientific">Arundo donax</name>
    <name type="common">Giant reed</name>
    <name type="synonym">Donax arundinaceus</name>
    <dbReference type="NCBI Taxonomy" id="35708"/>
    <lineage>
        <taxon>Eukaryota</taxon>
        <taxon>Viridiplantae</taxon>
        <taxon>Streptophyta</taxon>
        <taxon>Embryophyta</taxon>
        <taxon>Tracheophyta</taxon>
        <taxon>Spermatophyta</taxon>
        <taxon>Magnoliopsida</taxon>
        <taxon>Liliopsida</taxon>
        <taxon>Poales</taxon>
        <taxon>Poaceae</taxon>
        <taxon>PACMAD clade</taxon>
        <taxon>Arundinoideae</taxon>
        <taxon>Arundineae</taxon>
        <taxon>Arundo</taxon>
    </lineage>
</organism>
<name>A0A0A8ZA14_ARUDO</name>
<protein>
    <submittedName>
        <fullName evidence="1">Uncharacterized protein</fullName>
    </submittedName>
</protein>
<sequence length="35" mass="4130">MEVVVYDWEHLDMEILSQDVIVLGYFPVCHPDFSC</sequence>
<dbReference type="EMBL" id="GBRH01266193">
    <property type="protein sequence ID" value="JAD31702.1"/>
    <property type="molecule type" value="Transcribed_RNA"/>
</dbReference>
<dbReference type="AlphaFoldDB" id="A0A0A8ZA14"/>
<reference evidence="1" key="1">
    <citation type="submission" date="2014-09" db="EMBL/GenBank/DDBJ databases">
        <authorList>
            <person name="Magalhaes I.L.F."/>
            <person name="Oliveira U."/>
            <person name="Santos F.R."/>
            <person name="Vidigal T.H.D.A."/>
            <person name="Brescovit A.D."/>
            <person name="Santos A.J."/>
        </authorList>
    </citation>
    <scope>NUCLEOTIDE SEQUENCE</scope>
    <source>
        <tissue evidence="1">Shoot tissue taken approximately 20 cm above the soil surface</tissue>
    </source>
</reference>
<reference evidence="1" key="2">
    <citation type="journal article" date="2015" name="Data Brief">
        <title>Shoot transcriptome of the giant reed, Arundo donax.</title>
        <authorList>
            <person name="Barrero R.A."/>
            <person name="Guerrero F.D."/>
            <person name="Moolhuijzen P."/>
            <person name="Goolsby J.A."/>
            <person name="Tidwell J."/>
            <person name="Bellgard S.E."/>
            <person name="Bellgard M.I."/>
        </authorList>
    </citation>
    <scope>NUCLEOTIDE SEQUENCE</scope>
    <source>
        <tissue evidence="1">Shoot tissue taken approximately 20 cm above the soil surface</tissue>
    </source>
</reference>